<evidence type="ECO:0000256" key="3">
    <source>
        <dbReference type="ARBA" id="ARBA00022475"/>
    </source>
</evidence>
<dbReference type="RefSeq" id="WP_093993549.1">
    <property type="nucleotide sequence ID" value="NZ_FXZK01000009.1"/>
</dbReference>
<evidence type="ECO:0000256" key="8">
    <source>
        <dbReference type="ARBA" id="ARBA00023136"/>
    </source>
</evidence>
<gene>
    <name evidence="12" type="primary">yjfF_1</name>
    <name evidence="12" type="ORF">LOM8899_03527</name>
</gene>
<keyword evidence="13" id="KW-1185">Reference proteome</keyword>
<proteinExistence type="predicted"/>
<keyword evidence="8 11" id="KW-0472">Membrane</keyword>
<dbReference type="GO" id="GO:0005886">
    <property type="term" value="C:plasma membrane"/>
    <property type="evidence" value="ECO:0007669"/>
    <property type="project" value="UniProtKB-SubCell"/>
</dbReference>
<evidence type="ECO:0000256" key="2">
    <source>
        <dbReference type="ARBA" id="ARBA00022448"/>
    </source>
</evidence>
<keyword evidence="2" id="KW-0813">Transport</keyword>
<feature type="transmembrane region" description="Helical" evidence="11">
    <location>
        <begin position="178"/>
        <end position="200"/>
    </location>
</feature>
<dbReference type="PANTHER" id="PTHR32196">
    <property type="entry name" value="ABC TRANSPORTER PERMEASE PROTEIN YPHD-RELATED-RELATED"/>
    <property type="match status" value="1"/>
</dbReference>
<comment type="subcellular location">
    <subcellularLocation>
        <location evidence="1">Cell membrane</location>
        <topology evidence="1">Multi-pass membrane protein</topology>
    </subcellularLocation>
</comment>
<sequence length="369" mass="39000">MSDSAPNFEADERIKAEPLISRLMKRPELGAIAGVLLVTIFFLITADSAMFTASGIINFMTPAAQLGILAIGAALLMIGGEFDLSIGSMVAFSGLFFGVCVMVWGLPLIVAIPLTFVFSACVGAINGFIVIRSGLPSFIVTLAFLFILRGLSLVGLKWASGGSTQLRGVRDATENDWLAPFFSGDAFPGFFAWLAEAGLIETFQNGTPKVPGMPVEILWFIAIALVATYVLLRTPIGNWIFAAGGDANAATNSGVPVRKVKVTLFMVTACCAALVAIITVIDAGSTDARRGFQKEFEAIIAAVIGGCLLTGGYGSAIGAFFGSIIFGMVVIGLTYTGFDQDWFQVFLGGMLLIAVLFNNAIRKRVTGER</sequence>
<name>A0A238LIC1_9RHOB</name>
<dbReference type="OrthoDB" id="7284468at2"/>
<feature type="transmembrane region" description="Helical" evidence="11">
    <location>
        <begin position="343"/>
        <end position="361"/>
    </location>
</feature>
<evidence type="ECO:0000313" key="12">
    <source>
        <dbReference type="EMBL" id="SMY09362.1"/>
    </source>
</evidence>
<keyword evidence="3" id="KW-1003">Cell membrane</keyword>
<evidence type="ECO:0000256" key="10">
    <source>
        <dbReference type="ARBA" id="ARBA00035686"/>
    </source>
</evidence>
<dbReference type="CDD" id="cd06579">
    <property type="entry name" value="TM_PBP1_transp_AraH_like"/>
    <property type="match status" value="1"/>
</dbReference>
<dbReference type="Proteomes" id="UP000201613">
    <property type="component" value="Unassembled WGS sequence"/>
</dbReference>
<evidence type="ECO:0000256" key="7">
    <source>
        <dbReference type="ARBA" id="ARBA00022989"/>
    </source>
</evidence>
<dbReference type="InterPro" id="IPR001851">
    <property type="entry name" value="ABC_transp_permease"/>
</dbReference>
<dbReference type="PANTHER" id="PTHR32196:SF32">
    <property type="entry name" value="XYLOSE TRANSPORT SYSTEM PERMEASE PROTEIN XYLH"/>
    <property type="match status" value="1"/>
</dbReference>
<comment type="function">
    <text evidence="9">Part of the binding-protein-dependent transport system for D-xylose. Probably responsible for the translocation of the substrate across the membrane.</text>
</comment>
<protein>
    <recommendedName>
        <fullName evidence="10">Xylose transport system permease protein XylH</fullName>
    </recommendedName>
</protein>
<feature type="transmembrane region" description="Helical" evidence="11">
    <location>
        <begin position="212"/>
        <end position="232"/>
    </location>
</feature>
<dbReference type="GO" id="GO:0022857">
    <property type="term" value="F:transmembrane transporter activity"/>
    <property type="evidence" value="ECO:0007669"/>
    <property type="project" value="InterPro"/>
</dbReference>
<keyword evidence="4" id="KW-0997">Cell inner membrane</keyword>
<feature type="transmembrane region" description="Helical" evidence="11">
    <location>
        <begin position="29"/>
        <end position="50"/>
    </location>
</feature>
<accession>A0A238LIC1</accession>
<feature type="transmembrane region" description="Helical" evidence="11">
    <location>
        <begin position="110"/>
        <end position="131"/>
    </location>
</feature>
<evidence type="ECO:0000256" key="4">
    <source>
        <dbReference type="ARBA" id="ARBA00022519"/>
    </source>
</evidence>
<evidence type="ECO:0000256" key="9">
    <source>
        <dbReference type="ARBA" id="ARBA00035611"/>
    </source>
</evidence>
<feature type="transmembrane region" description="Helical" evidence="11">
    <location>
        <begin position="84"/>
        <end position="104"/>
    </location>
</feature>
<dbReference type="AlphaFoldDB" id="A0A238LIC1"/>
<reference evidence="12 13" key="1">
    <citation type="submission" date="2017-05" db="EMBL/GenBank/DDBJ databases">
        <authorList>
            <person name="Song R."/>
            <person name="Chenine A.L."/>
            <person name="Ruprecht R.M."/>
        </authorList>
    </citation>
    <scope>NUCLEOTIDE SEQUENCE [LARGE SCALE GENOMIC DNA]</scope>
    <source>
        <strain evidence="12 13">CECT 8899</strain>
    </source>
</reference>
<keyword evidence="5" id="KW-0762">Sugar transport</keyword>
<organism evidence="12 13">
    <name type="scientific">Flavimaricola marinus</name>
    <dbReference type="NCBI Taxonomy" id="1819565"/>
    <lineage>
        <taxon>Bacteria</taxon>
        <taxon>Pseudomonadati</taxon>
        <taxon>Pseudomonadota</taxon>
        <taxon>Alphaproteobacteria</taxon>
        <taxon>Rhodobacterales</taxon>
        <taxon>Paracoccaceae</taxon>
        <taxon>Flavimaricola</taxon>
    </lineage>
</organism>
<keyword evidence="7 11" id="KW-1133">Transmembrane helix</keyword>
<feature type="transmembrane region" description="Helical" evidence="11">
    <location>
        <begin position="56"/>
        <end position="77"/>
    </location>
</feature>
<feature type="transmembrane region" description="Helical" evidence="11">
    <location>
        <begin position="262"/>
        <end position="286"/>
    </location>
</feature>
<feature type="transmembrane region" description="Helical" evidence="11">
    <location>
        <begin position="298"/>
        <end position="331"/>
    </location>
</feature>
<evidence type="ECO:0000256" key="1">
    <source>
        <dbReference type="ARBA" id="ARBA00004651"/>
    </source>
</evidence>
<evidence type="ECO:0000313" key="13">
    <source>
        <dbReference type="Proteomes" id="UP000201613"/>
    </source>
</evidence>
<evidence type="ECO:0000256" key="5">
    <source>
        <dbReference type="ARBA" id="ARBA00022597"/>
    </source>
</evidence>
<keyword evidence="6 11" id="KW-0812">Transmembrane</keyword>
<dbReference type="EMBL" id="FXZK01000009">
    <property type="protein sequence ID" value="SMY09362.1"/>
    <property type="molecule type" value="Genomic_DNA"/>
</dbReference>
<evidence type="ECO:0000256" key="11">
    <source>
        <dbReference type="SAM" id="Phobius"/>
    </source>
</evidence>
<dbReference type="Pfam" id="PF02653">
    <property type="entry name" value="BPD_transp_2"/>
    <property type="match status" value="1"/>
</dbReference>
<evidence type="ECO:0000256" key="6">
    <source>
        <dbReference type="ARBA" id="ARBA00022692"/>
    </source>
</evidence>
<feature type="transmembrane region" description="Helical" evidence="11">
    <location>
        <begin position="138"/>
        <end position="158"/>
    </location>
</feature>